<keyword evidence="1" id="KW-1133">Transmembrane helix</keyword>
<keyword evidence="1" id="KW-0472">Membrane</keyword>
<dbReference type="STRING" id="999627.SAMN05216236_102207"/>
<accession>A0A1I6YH91</accession>
<keyword evidence="3" id="KW-1185">Reference proteome</keyword>
<dbReference type="Proteomes" id="UP000182466">
    <property type="component" value="Unassembled WGS sequence"/>
</dbReference>
<feature type="transmembrane region" description="Helical" evidence="1">
    <location>
        <begin position="20"/>
        <end position="41"/>
    </location>
</feature>
<protein>
    <submittedName>
        <fullName evidence="2">Uncharacterized protein</fullName>
    </submittedName>
</protein>
<name>A0A1I6YH91_9RHOB</name>
<dbReference type="RefSeq" id="WP_036049289.1">
    <property type="nucleotide sequence ID" value="NZ_FPAW01000002.1"/>
</dbReference>
<evidence type="ECO:0000313" key="2">
    <source>
        <dbReference type="EMBL" id="SFT49758.1"/>
    </source>
</evidence>
<dbReference type="AlphaFoldDB" id="A0A1I6YH91"/>
<keyword evidence="1" id="KW-0812">Transmembrane</keyword>
<gene>
    <name evidence="2" type="ORF">SAMN05216236_102207</name>
</gene>
<evidence type="ECO:0000256" key="1">
    <source>
        <dbReference type="SAM" id="Phobius"/>
    </source>
</evidence>
<evidence type="ECO:0000313" key="3">
    <source>
        <dbReference type="Proteomes" id="UP000182466"/>
    </source>
</evidence>
<dbReference type="EMBL" id="FPAW01000002">
    <property type="protein sequence ID" value="SFT49758.1"/>
    <property type="molecule type" value="Genomic_DNA"/>
</dbReference>
<organism evidence="2 3">
    <name type="scientific">Sedimentitalea nanhaiensis</name>
    <dbReference type="NCBI Taxonomy" id="999627"/>
    <lineage>
        <taxon>Bacteria</taxon>
        <taxon>Pseudomonadati</taxon>
        <taxon>Pseudomonadota</taxon>
        <taxon>Alphaproteobacteria</taxon>
        <taxon>Rhodobacterales</taxon>
        <taxon>Paracoccaceae</taxon>
        <taxon>Sedimentitalea</taxon>
    </lineage>
</organism>
<proteinExistence type="predicted"/>
<sequence>MRWLLRMSRWARNPPSARRVVLVFGVIALCLGIVALEWLGLWPEWATAQRMRR</sequence>
<reference evidence="2 3" key="1">
    <citation type="submission" date="2016-10" db="EMBL/GenBank/DDBJ databases">
        <authorList>
            <person name="de Groot N.N."/>
        </authorList>
    </citation>
    <scope>NUCLEOTIDE SEQUENCE [LARGE SCALE GENOMIC DNA]</scope>
    <source>
        <strain evidence="2 3">CGMCC 1.10959</strain>
    </source>
</reference>